<sequence>MAVNNTKQQLHFAGKKTQENRRAPIHHLLSVLSSSVQDGVDVRSRSPVVVTLRGVSLTSASPRLKPTAPSRVVLSAFAAVGINFHRRVSAPLLPARHHRQRDPTKR</sequence>
<gene>
    <name evidence="2" type="ORF">Bca52824_054740</name>
</gene>
<dbReference type="AlphaFoldDB" id="A0A8X7R808"/>
<evidence type="ECO:0000256" key="1">
    <source>
        <dbReference type="SAM" id="MobiDB-lite"/>
    </source>
</evidence>
<reference evidence="2 3" key="1">
    <citation type="submission" date="2020-02" db="EMBL/GenBank/DDBJ databases">
        <authorList>
            <person name="Ma Q."/>
            <person name="Huang Y."/>
            <person name="Song X."/>
            <person name="Pei D."/>
        </authorList>
    </citation>
    <scope>NUCLEOTIDE SEQUENCE [LARGE SCALE GENOMIC DNA]</scope>
    <source>
        <strain evidence="2">Sxm20200214</strain>
        <tissue evidence="2">Leaf</tissue>
    </source>
</reference>
<proteinExistence type="predicted"/>
<name>A0A8X7R808_BRACI</name>
<dbReference type="OrthoDB" id="10427156at2759"/>
<evidence type="ECO:0000313" key="3">
    <source>
        <dbReference type="Proteomes" id="UP000886595"/>
    </source>
</evidence>
<keyword evidence="3" id="KW-1185">Reference proteome</keyword>
<evidence type="ECO:0000313" key="2">
    <source>
        <dbReference type="EMBL" id="KAG2283520.1"/>
    </source>
</evidence>
<dbReference type="Proteomes" id="UP000886595">
    <property type="component" value="Unassembled WGS sequence"/>
</dbReference>
<organism evidence="2 3">
    <name type="scientific">Brassica carinata</name>
    <name type="common">Ethiopian mustard</name>
    <name type="synonym">Abyssinian cabbage</name>
    <dbReference type="NCBI Taxonomy" id="52824"/>
    <lineage>
        <taxon>Eukaryota</taxon>
        <taxon>Viridiplantae</taxon>
        <taxon>Streptophyta</taxon>
        <taxon>Embryophyta</taxon>
        <taxon>Tracheophyta</taxon>
        <taxon>Spermatophyta</taxon>
        <taxon>Magnoliopsida</taxon>
        <taxon>eudicotyledons</taxon>
        <taxon>Gunneridae</taxon>
        <taxon>Pentapetalae</taxon>
        <taxon>rosids</taxon>
        <taxon>malvids</taxon>
        <taxon>Brassicales</taxon>
        <taxon>Brassicaceae</taxon>
        <taxon>Brassiceae</taxon>
        <taxon>Brassica</taxon>
    </lineage>
</organism>
<feature type="region of interest" description="Disordered" evidence="1">
    <location>
        <begin position="1"/>
        <end position="21"/>
    </location>
</feature>
<dbReference type="EMBL" id="JAAMPC010000011">
    <property type="protein sequence ID" value="KAG2283520.1"/>
    <property type="molecule type" value="Genomic_DNA"/>
</dbReference>
<protein>
    <submittedName>
        <fullName evidence="2">Uncharacterized protein</fullName>
    </submittedName>
</protein>
<comment type="caution">
    <text evidence="2">The sequence shown here is derived from an EMBL/GenBank/DDBJ whole genome shotgun (WGS) entry which is preliminary data.</text>
</comment>
<accession>A0A8X7R808</accession>